<protein>
    <recommendedName>
        <fullName evidence="6">HIT domain-containing protein</fullName>
    </recommendedName>
</protein>
<evidence type="ECO:0000256" key="1">
    <source>
        <dbReference type="ARBA" id="ARBA00022741"/>
    </source>
</evidence>
<feature type="compositionally biased region" description="Gly residues" evidence="3">
    <location>
        <begin position="150"/>
        <end position="160"/>
    </location>
</feature>
<feature type="region of interest" description="Disordered" evidence="3">
    <location>
        <begin position="129"/>
        <end position="160"/>
    </location>
</feature>
<evidence type="ECO:0000256" key="2">
    <source>
        <dbReference type="ARBA" id="ARBA00022801"/>
    </source>
</evidence>
<reference evidence="4 5" key="1">
    <citation type="journal article" date="2018" name="Sci. Rep.">
        <title>Raphidocelis subcapitata (=Pseudokirchneriella subcapitata) provides an insight into genome evolution and environmental adaptations in the Sphaeropleales.</title>
        <authorList>
            <person name="Suzuki S."/>
            <person name="Yamaguchi H."/>
            <person name="Nakajima N."/>
            <person name="Kawachi M."/>
        </authorList>
    </citation>
    <scope>NUCLEOTIDE SEQUENCE [LARGE SCALE GENOMIC DNA]</scope>
    <source>
        <strain evidence="4 5">NIES-35</strain>
    </source>
</reference>
<dbReference type="GO" id="GO:0000166">
    <property type="term" value="F:nucleotide binding"/>
    <property type="evidence" value="ECO:0007669"/>
    <property type="project" value="UniProtKB-KW"/>
</dbReference>
<dbReference type="GO" id="GO:0016787">
    <property type="term" value="F:hydrolase activity"/>
    <property type="evidence" value="ECO:0007669"/>
    <property type="project" value="UniProtKB-KW"/>
</dbReference>
<name>A0A2V0NUU5_9CHLO</name>
<dbReference type="Pfam" id="PF11969">
    <property type="entry name" value="DcpS_C"/>
    <property type="match status" value="1"/>
</dbReference>
<keyword evidence="5" id="KW-1185">Reference proteome</keyword>
<dbReference type="FunCoup" id="A0A2V0NUU5">
    <property type="interactions" value="1154"/>
</dbReference>
<dbReference type="OrthoDB" id="1915375at2759"/>
<gene>
    <name evidence="4" type="ORF">Rsub_02200</name>
</gene>
<dbReference type="PANTHER" id="PTHR12486:SF5">
    <property type="entry name" value="ADENOSINE 5'-MONOPHOSPHORAMIDASE HINT3"/>
    <property type="match status" value="1"/>
</dbReference>
<dbReference type="Proteomes" id="UP000247498">
    <property type="component" value="Unassembled WGS sequence"/>
</dbReference>
<proteinExistence type="predicted"/>
<evidence type="ECO:0000256" key="3">
    <source>
        <dbReference type="SAM" id="MobiDB-lite"/>
    </source>
</evidence>
<dbReference type="InterPro" id="IPR036265">
    <property type="entry name" value="HIT-like_sf"/>
</dbReference>
<keyword evidence="1" id="KW-0547">Nucleotide-binding</keyword>
<evidence type="ECO:0000313" key="5">
    <source>
        <dbReference type="Proteomes" id="UP000247498"/>
    </source>
</evidence>
<evidence type="ECO:0008006" key="6">
    <source>
        <dbReference type="Google" id="ProtNLM"/>
    </source>
</evidence>
<keyword evidence="2" id="KW-0378">Hydrolase</keyword>
<comment type="caution">
    <text evidence="4">The sequence shown here is derived from an EMBL/GenBank/DDBJ whole genome shotgun (WGS) entry which is preliminary data.</text>
</comment>
<dbReference type="AlphaFoldDB" id="A0A2V0NUU5"/>
<dbReference type="SUPFAM" id="SSF54197">
    <property type="entry name" value="HIT-like"/>
    <property type="match status" value="1"/>
</dbReference>
<sequence length="219" mass="22774">MPPGWGRGGGSGAAAAGEPLPPGSCVFCDLRRHSPERLLHQDGELFAFPDRRPAARLHILVCPTAHVPNTKSLSGREGADLVARMRALGESLLSERAAGLEGEAEARPRPRRRRLCGCCPGRGRGGGVGGGGGGGPLLDPEAAEEAAAGTAGGGGGGGGARGPHAMRFGFHVPPFRSVDHLHMHCLLLPMNPWLAWKYALTLNWVEAADLEARLRRGGG</sequence>
<dbReference type="PANTHER" id="PTHR12486">
    <property type="entry name" value="APRATAXIN-RELATED"/>
    <property type="match status" value="1"/>
</dbReference>
<dbReference type="STRING" id="307507.A0A2V0NUU5"/>
<accession>A0A2V0NUU5</accession>
<dbReference type="EMBL" id="BDRX01000009">
    <property type="protein sequence ID" value="GBF89323.1"/>
    <property type="molecule type" value="Genomic_DNA"/>
</dbReference>
<evidence type="ECO:0000313" key="4">
    <source>
        <dbReference type="EMBL" id="GBF89323.1"/>
    </source>
</evidence>
<organism evidence="4 5">
    <name type="scientific">Raphidocelis subcapitata</name>
    <dbReference type="NCBI Taxonomy" id="307507"/>
    <lineage>
        <taxon>Eukaryota</taxon>
        <taxon>Viridiplantae</taxon>
        <taxon>Chlorophyta</taxon>
        <taxon>core chlorophytes</taxon>
        <taxon>Chlorophyceae</taxon>
        <taxon>CS clade</taxon>
        <taxon>Sphaeropleales</taxon>
        <taxon>Selenastraceae</taxon>
        <taxon>Raphidocelis</taxon>
    </lineage>
</organism>
<dbReference type="InParanoid" id="A0A2V0NUU5"/>
<dbReference type="Gene3D" id="3.30.428.10">
    <property type="entry name" value="HIT-like"/>
    <property type="match status" value="1"/>
</dbReference>